<sequence>MLQNLSFWDYSSVFVSTEDINCLPLHVMNLVFMLKLLVDVCVPLRFEDRMNATSIMKAKTGDIKEIVVFYMEGIGFDYVFFYKSLISPAICRSSISQPEPAHGEG</sequence>
<protein>
    <submittedName>
        <fullName evidence="1">Uncharacterized protein</fullName>
    </submittedName>
</protein>
<dbReference type="EMBL" id="CM055102">
    <property type="protein sequence ID" value="KAJ7538600.1"/>
    <property type="molecule type" value="Genomic_DNA"/>
</dbReference>
<name>A0ACC2C9G1_DIPCM</name>
<evidence type="ECO:0000313" key="2">
    <source>
        <dbReference type="Proteomes" id="UP001162992"/>
    </source>
</evidence>
<keyword evidence="2" id="KW-1185">Reference proteome</keyword>
<comment type="caution">
    <text evidence="1">The sequence shown here is derived from an EMBL/GenBank/DDBJ whole genome shotgun (WGS) entry which is preliminary data.</text>
</comment>
<reference evidence="2" key="1">
    <citation type="journal article" date="2024" name="Proc. Natl. Acad. Sci. U.S.A.">
        <title>Extraordinary preservation of gene collinearity over three hundred million years revealed in homosporous lycophytes.</title>
        <authorList>
            <person name="Li C."/>
            <person name="Wickell D."/>
            <person name="Kuo L.Y."/>
            <person name="Chen X."/>
            <person name="Nie B."/>
            <person name="Liao X."/>
            <person name="Peng D."/>
            <person name="Ji J."/>
            <person name="Jenkins J."/>
            <person name="Williams M."/>
            <person name="Shu S."/>
            <person name="Plott C."/>
            <person name="Barry K."/>
            <person name="Rajasekar S."/>
            <person name="Grimwood J."/>
            <person name="Han X."/>
            <person name="Sun S."/>
            <person name="Hou Z."/>
            <person name="He W."/>
            <person name="Dai G."/>
            <person name="Sun C."/>
            <person name="Schmutz J."/>
            <person name="Leebens-Mack J.H."/>
            <person name="Li F.W."/>
            <person name="Wang L."/>
        </authorList>
    </citation>
    <scope>NUCLEOTIDE SEQUENCE [LARGE SCALE GENOMIC DNA]</scope>
    <source>
        <strain evidence="2">cv. PW_Plant_1</strain>
    </source>
</reference>
<dbReference type="Proteomes" id="UP001162992">
    <property type="component" value="Chromosome 11"/>
</dbReference>
<gene>
    <name evidence="1" type="ORF">O6H91_11G055700</name>
</gene>
<proteinExistence type="predicted"/>
<evidence type="ECO:0000313" key="1">
    <source>
        <dbReference type="EMBL" id="KAJ7538600.1"/>
    </source>
</evidence>
<accession>A0ACC2C9G1</accession>
<organism evidence="1 2">
    <name type="scientific">Diphasiastrum complanatum</name>
    <name type="common">Issler's clubmoss</name>
    <name type="synonym">Lycopodium complanatum</name>
    <dbReference type="NCBI Taxonomy" id="34168"/>
    <lineage>
        <taxon>Eukaryota</taxon>
        <taxon>Viridiplantae</taxon>
        <taxon>Streptophyta</taxon>
        <taxon>Embryophyta</taxon>
        <taxon>Tracheophyta</taxon>
        <taxon>Lycopodiopsida</taxon>
        <taxon>Lycopodiales</taxon>
        <taxon>Lycopodiaceae</taxon>
        <taxon>Lycopodioideae</taxon>
        <taxon>Diphasiastrum</taxon>
    </lineage>
</organism>